<gene>
    <name evidence="1" type="ORF">BU085_07015</name>
</gene>
<dbReference type="GO" id="GO:0008233">
    <property type="term" value="F:peptidase activity"/>
    <property type="evidence" value="ECO:0007669"/>
    <property type="project" value="UniProtKB-KW"/>
</dbReference>
<reference evidence="1 2" key="1">
    <citation type="journal article" date="2016" name="Front. Microbiol.">
        <title>Comprehensive Phylogenetic Analysis of Bovine Non-aureus Staphylococci Species Based on Whole-Genome Sequencing.</title>
        <authorList>
            <person name="Naushad S."/>
            <person name="Barkema H.W."/>
            <person name="Luby C."/>
            <person name="Condas L.A."/>
            <person name="Nobrega D.B."/>
            <person name="Carson D.A."/>
            <person name="De Buck J."/>
        </authorList>
    </citation>
    <scope>NUCLEOTIDE SEQUENCE [LARGE SCALE GENOMIC DNA]</scope>
    <source>
        <strain evidence="1 2">SNUC 2993</strain>
    </source>
</reference>
<dbReference type="Proteomes" id="UP000240717">
    <property type="component" value="Unassembled WGS sequence"/>
</dbReference>
<dbReference type="RefSeq" id="WP_107532968.1">
    <property type="nucleotide sequence ID" value="NZ_PZEV01000019.1"/>
</dbReference>
<evidence type="ECO:0000313" key="2">
    <source>
        <dbReference type="Proteomes" id="UP000240717"/>
    </source>
</evidence>
<comment type="caution">
    <text evidence="1">The sequence shown here is derived from an EMBL/GenBank/DDBJ whole genome shotgun (WGS) entry which is preliminary data.</text>
</comment>
<dbReference type="AlphaFoldDB" id="A0A2T4Q0A3"/>
<dbReference type="Pfam" id="PF07751">
    <property type="entry name" value="Abi_2"/>
    <property type="match status" value="1"/>
</dbReference>
<sequence length="299" mass="35301">MGRKPKLNYEEQIKKLKSLGILFNEIKENEAKDILKNNTYFFKLSSFRKNIPKDSSGNYNFEFSALSDLATLDMRLRYTLLPMCLDIEHSLKTEILEKITNDDTEDGYQIMQDFINNHHGDLNKIFATVIKRDNTVMPSFQKYYDDPPVWVCLELMSFGQFSAFVEFYSDRTNDDELRKAGKFIKFAKNIRNKCAHSQPIILNLMPRYKLKTERELQRLGQKQGLSAVNLKVLPIIDILSLLILHSKYCSNGIKNNRKDDLINFKHRKDRKYKHYRNIPSLSYFFLSLNKMIDYYVKNN</sequence>
<organism evidence="1 2">
    <name type="scientific">Staphylococcus warneri</name>
    <dbReference type="NCBI Taxonomy" id="1292"/>
    <lineage>
        <taxon>Bacteria</taxon>
        <taxon>Bacillati</taxon>
        <taxon>Bacillota</taxon>
        <taxon>Bacilli</taxon>
        <taxon>Bacillales</taxon>
        <taxon>Staphylococcaceae</taxon>
        <taxon>Staphylococcus</taxon>
    </lineage>
</organism>
<protein>
    <submittedName>
        <fullName evidence="1">CAAX protease</fullName>
    </submittedName>
</protein>
<dbReference type="EMBL" id="PZEV01000019">
    <property type="protein sequence ID" value="PTI50988.1"/>
    <property type="molecule type" value="Genomic_DNA"/>
</dbReference>
<dbReference type="InterPro" id="IPR011664">
    <property type="entry name" value="Abi_system_AbiD/AbiF-like"/>
</dbReference>
<name>A0A2T4Q0A3_STAWA</name>
<accession>A0A2T4Q0A3</accession>
<keyword evidence="1" id="KW-0645">Protease</keyword>
<keyword evidence="1" id="KW-0378">Hydrolase</keyword>
<evidence type="ECO:0000313" key="1">
    <source>
        <dbReference type="EMBL" id="PTI50988.1"/>
    </source>
</evidence>
<dbReference type="GO" id="GO:0006508">
    <property type="term" value="P:proteolysis"/>
    <property type="evidence" value="ECO:0007669"/>
    <property type="project" value="UniProtKB-KW"/>
</dbReference>
<proteinExistence type="predicted"/>